<protein>
    <recommendedName>
        <fullName evidence="4">Transmembrane protein</fullName>
    </recommendedName>
</protein>
<gene>
    <name evidence="2" type="ORF">PMAYCL1PPCAC_30787</name>
</gene>
<evidence type="ECO:0000256" key="1">
    <source>
        <dbReference type="SAM" id="Phobius"/>
    </source>
</evidence>
<keyword evidence="3" id="KW-1185">Reference proteome</keyword>
<comment type="caution">
    <text evidence="2">The sequence shown here is derived from an EMBL/GenBank/DDBJ whole genome shotgun (WGS) entry which is preliminary data.</text>
</comment>
<evidence type="ECO:0000313" key="3">
    <source>
        <dbReference type="Proteomes" id="UP001328107"/>
    </source>
</evidence>
<evidence type="ECO:0008006" key="4">
    <source>
        <dbReference type="Google" id="ProtNLM"/>
    </source>
</evidence>
<feature type="transmembrane region" description="Helical" evidence="1">
    <location>
        <begin position="29"/>
        <end position="48"/>
    </location>
</feature>
<feature type="non-terminal residue" evidence="2">
    <location>
        <position position="83"/>
    </location>
</feature>
<keyword evidence="1" id="KW-0812">Transmembrane</keyword>
<dbReference type="Proteomes" id="UP001328107">
    <property type="component" value="Unassembled WGS sequence"/>
</dbReference>
<dbReference type="AlphaFoldDB" id="A0AAN5DEA8"/>
<organism evidence="2 3">
    <name type="scientific">Pristionchus mayeri</name>
    <dbReference type="NCBI Taxonomy" id="1317129"/>
    <lineage>
        <taxon>Eukaryota</taxon>
        <taxon>Metazoa</taxon>
        <taxon>Ecdysozoa</taxon>
        <taxon>Nematoda</taxon>
        <taxon>Chromadorea</taxon>
        <taxon>Rhabditida</taxon>
        <taxon>Rhabditina</taxon>
        <taxon>Diplogasteromorpha</taxon>
        <taxon>Diplogasteroidea</taxon>
        <taxon>Neodiplogasteridae</taxon>
        <taxon>Pristionchus</taxon>
    </lineage>
</organism>
<proteinExistence type="predicted"/>
<evidence type="ECO:0000313" key="2">
    <source>
        <dbReference type="EMBL" id="GMR60592.1"/>
    </source>
</evidence>
<name>A0AAN5DEA8_9BILA</name>
<accession>A0AAN5DEA8</accession>
<dbReference type="EMBL" id="BTRK01000006">
    <property type="protein sequence ID" value="GMR60592.1"/>
    <property type="molecule type" value="Genomic_DNA"/>
</dbReference>
<reference evidence="3" key="1">
    <citation type="submission" date="2022-10" db="EMBL/GenBank/DDBJ databases">
        <title>Genome assembly of Pristionchus species.</title>
        <authorList>
            <person name="Yoshida K."/>
            <person name="Sommer R.J."/>
        </authorList>
    </citation>
    <scope>NUCLEOTIDE SEQUENCE [LARGE SCALE GENOMIC DNA]</scope>
    <source>
        <strain evidence="3">RS5460</strain>
    </source>
</reference>
<sequence length="83" mass="9973">MLGQLAQVLVEEIQKFACNFKDQNFVRNVFLIVFIICGYLVWTCPCYGQTEHMKRKMEKRERYELARLFAKTALLKEHRENNE</sequence>
<keyword evidence="1" id="KW-1133">Transmembrane helix</keyword>
<keyword evidence="1" id="KW-0472">Membrane</keyword>